<proteinExistence type="predicted"/>
<dbReference type="Proteomes" id="UP000325849">
    <property type="component" value="Unassembled WGS sequence"/>
</dbReference>
<keyword evidence="3" id="KW-1185">Reference proteome</keyword>
<protein>
    <submittedName>
        <fullName evidence="2">Uncharacterized protein</fullName>
    </submittedName>
</protein>
<dbReference type="EMBL" id="VJZD01000232">
    <property type="protein sequence ID" value="MPY36576.1"/>
    <property type="molecule type" value="Genomic_DNA"/>
</dbReference>
<organism evidence="2 3">
    <name type="scientific">Streptomyces adustus</name>
    <dbReference type="NCBI Taxonomy" id="1609272"/>
    <lineage>
        <taxon>Bacteria</taxon>
        <taxon>Bacillati</taxon>
        <taxon>Actinomycetota</taxon>
        <taxon>Actinomycetes</taxon>
        <taxon>Kitasatosporales</taxon>
        <taxon>Streptomycetaceae</taxon>
        <taxon>Streptomyces</taxon>
    </lineage>
</organism>
<evidence type="ECO:0000313" key="3">
    <source>
        <dbReference type="Proteomes" id="UP000325849"/>
    </source>
</evidence>
<reference evidence="2 3" key="1">
    <citation type="submission" date="2019-07" db="EMBL/GenBank/DDBJ databases">
        <title>New species of Amycolatopsis and Streptomyces.</title>
        <authorList>
            <person name="Duangmal K."/>
            <person name="Teo W.F.A."/>
            <person name="Lipun K."/>
        </authorList>
    </citation>
    <scope>NUCLEOTIDE SEQUENCE [LARGE SCALE GENOMIC DNA]</scope>
    <source>
        <strain evidence="2 3">NBRC 109810</strain>
    </source>
</reference>
<evidence type="ECO:0000313" key="2">
    <source>
        <dbReference type="EMBL" id="MPY36576.1"/>
    </source>
</evidence>
<comment type="caution">
    <text evidence="2">The sequence shown here is derived from an EMBL/GenBank/DDBJ whole genome shotgun (WGS) entry which is preliminary data.</text>
</comment>
<feature type="region of interest" description="Disordered" evidence="1">
    <location>
        <begin position="1"/>
        <end position="21"/>
    </location>
</feature>
<feature type="compositionally biased region" description="Basic and acidic residues" evidence="1">
    <location>
        <begin position="428"/>
        <end position="439"/>
    </location>
</feature>
<evidence type="ECO:0000256" key="1">
    <source>
        <dbReference type="SAM" id="MobiDB-lite"/>
    </source>
</evidence>
<dbReference type="OrthoDB" id="3320501at2"/>
<sequence>MLTVTRTGEHVHLVHSGSRPPDRLRRLASRLTPVRPGEAVIAVGTPFPDVDAEELCHLLAPALESSLEAHVRLLVLLMAEGASGRANEFSVAELISEQWRLDVLATAGSALVTEDGSLFSPDLPGASGGWWHFSSGASPRSVGSHLPVPGWRSAVRRMGRQNVGGYVVEPVPAGLAIRRVGPASVAAHTRLLALPPEHERPQLVLMSSDVPAAALAVVMAALPTHVRSLMRLVSLDGRPLLRTGQELADLLGSDVRLAVGAPPADGGSCWEVVPSADTAAELGMTDAEGEFWRPFARTVVCSPAGAGGERVVRVTECRMPPVLEGTTDRTAPGHTPIGRVVVTAAGLWLGPGGTSPPYAATVRPPCRDTLAVELGSPDRAFDEGLWKGLAVLLERLESDLRRRVVVHTHGDLAAKDRARLHELCARHRIGPGRDHDGARAHQGVLTGPDGGMGSGSAPRG</sequence>
<name>A0A5N8VPH1_9ACTN</name>
<feature type="region of interest" description="Disordered" evidence="1">
    <location>
        <begin position="428"/>
        <end position="460"/>
    </location>
</feature>
<dbReference type="AlphaFoldDB" id="A0A5N8VPH1"/>
<accession>A0A5N8VPH1</accession>
<gene>
    <name evidence="2" type="ORF">FNH09_36735</name>
</gene>
<dbReference type="RefSeq" id="WP_152894218.1">
    <property type="nucleotide sequence ID" value="NZ_VJZD01000232.1"/>
</dbReference>